<feature type="domain" description="Fibronectin type-III" evidence="2">
    <location>
        <begin position="378"/>
        <end position="473"/>
    </location>
</feature>
<dbReference type="CDD" id="cd00063">
    <property type="entry name" value="FN3"/>
    <property type="match status" value="1"/>
</dbReference>
<evidence type="ECO:0000313" key="4">
    <source>
        <dbReference type="Proteomes" id="UP000230956"/>
    </source>
</evidence>
<dbReference type="EMBL" id="PFNG01000043">
    <property type="protein sequence ID" value="PIZ41776.1"/>
    <property type="molecule type" value="Genomic_DNA"/>
</dbReference>
<dbReference type="GO" id="GO:0016798">
    <property type="term" value="F:hydrolase activity, acting on glycosyl bonds"/>
    <property type="evidence" value="ECO:0007669"/>
    <property type="project" value="UniProtKB-KW"/>
</dbReference>
<dbReference type="Gene3D" id="2.60.40.10">
    <property type="entry name" value="Immunoglobulins"/>
    <property type="match status" value="2"/>
</dbReference>
<sequence length="473" mass="52657">MPFLNRSVDKLREERAFGIVEALMAMTLMSLVLIALLGLLSASVKAITSSKLSTIATQIVNERMEQVRSMSYAEVGLTTDTIENASDPTGYLHPETRTASGVQFTINYRVKWVDETSTASTEDYKQVWVNVSWLERGTTRTVSASTFIKDKPTQYEPPTVNFDSETAADGMIFGPSYTQIPLRATGTDGENDLVLLRFYIGGITPAGGIYQFNPTYSYQNDILQWDPNVTTVDSSGATSYTWDDGIYEVMVEVWDSHGLRDAKSIFWTLDRFPPIWDPGNPESLSTQLMSDSSIKLAWNSAIDGRDSVDKYNIYRKESSDVTFTAVATNITGTDYTCTGLTEWKTYQFYVAGVSPLGYEATMTGDIVSATTPFWISGTSSKYKIHGDNYYKVDLSWHDPLSMVPPVSVNHFNIYQTVNGTETMIHTNTGSQLTYTDDLLSANTQYKYEVRAYSSSDDSVLLNTSTIIYVTTPS</sequence>
<dbReference type="InterPro" id="IPR013783">
    <property type="entry name" value="Ig-like_fold"/>
</dbReference>
<dbReference type="RefSeq" id="WP_286678011.1">
    <property type="nucleotide sequence ID" value="NZ_MNXI01000052.1"/>
</dbReference>
<dbReference type="Proteomes" id="UP000230956">
    <property type="component" value="Unassembled WGS sequence"/>
</dbReference>
<dbReference type="PROSITE" id="PS50853">
    <property type="entry name" value="FN3"/>
    <property type="match status" value="2"/>
</dbReference>
<keyword evidence="1" id="KW-0378">Hydrolase</keyword>
<dbReference type="GO" id="GO:0005975">
    <property type="term" value="P:carbohydrate metabolic process"/>
    <property type="evidence" value="ECO:0007669"/>
    <property type="project" value="UniProtKB-ARBA"/>
</dbReference>
<keyword evidence="1" id="KW-0326">Glycosidase</keyword>
<dbReference type="Pfam" id="PF00041">
    <property type="entry name" value="fn3"/>
    <property type="match status" value="1"/>
</dbReference>
<accession>A0A2M7TA33</accession>
<evidence type="ECO:0000313" key="3">
    <source>
        <dbReference type="EMBL" id="PIZ41776.1"/>
    </source>
</evidence>
<name>A0A2M7TA33_9ACTN</name>
<dbReference type="InterPro" id="IPR003961">
    <property type="entry name" value="FN3_dom"/>
</dbReference>
<dbReference type="SUPFAM" id="SSF49265">
    <property type="entry name" value="Fibronectin type III"/>
    <property type="match status" value="1"/>
</dbReference>
<dbReference type="InterPro" id="IPR036116">
    <property type="entry name" value="FN3_sf"/>
</dbReference>
<evidence type="ECO:0000259" key="2">
    <source>
        <dbReference type="PROSITE" id="PS50853"/>
    </source>
</evidence>
<evidence type="ECO:0000256" key="1">
    <source>
        <dbReference type="ARBA" id="ARBA00023295"/>
    </source>
</evidence>
<reference evidence="4" key="1">
    <citation type="submission" date="2017-09" db="EMBL/GenBank/DDBJ databases">
        <title>Depth-based differentiation of microbial function through sediment-hosted aquifers and enrichment of novel symbionts in the deep terrestrial subsurface.</title>
        <authorList>
            <person name="Probst A.J."/>
            <person name="Ladd B."/>
            <person name="Jarett J.K."/>
            <person name="Geller-Mcgrath D.E."/>
            <person name="Sieber C.M.K."/>
            <person name="Emerson J.B."/>
            <person name="Anantharaman K."/>
            <person name="Thomas B.C."/>
            <person name="Malmstrom R."/>
            <person name="Stieglmeier M."/>
            <person name="Klingl A."/>
            <person name="Woyke T."/>
            <person name="Ryan C.M."/>
            <person name="Banfield J.F."/>
        </authorList>
    </citation>
    <scope>NUCLEOTIDE SEQUENCE [LARGE SCALE GENOMIC DNA]</scope>
</reference>
<protein>
    <recommendedName>
        <fullName evidence="2">Fibronectin type-III domain-containing protein</fullName>
    </recommendedName>
</protein>
<proteinExistence type="predicted"/>
<feature type="domain" description="Fibronectin type-III" evidence="2">
    <location>
        <begin position="280"/>
        <end position="374"/>
    </location>
</feature>
<organism evidence="3 4">
    <name type="scientific">Candidatus Aquicultor secundus</name>
    <dbReference type="NCBI Taxonomy" id="1973895"/>
    <lineage>
        <taxon>Bacteria</taxon>
        <taxon>Bacillati</taxon>
        <taxon>Actinomycetota</taxon>
        <taxon>Candidatus Aquicultoria</taxon>
        <taxon>Candidatus Aquicultorales</taxon>
        <taxon>Candidatus Aquicultoraceae</taxon>
        <taxon>Candidatus Aquicultor</taxon>
    </lineage>
</organism>
<gene>
    <name evidence="3" type="ORF">COY37_01815</name>
</gene>
<dbReference type="SMART" id="SM00060">
    <property type="entry name" value="FN3"/>
    <property type="match status" value="2"/>
</dbReference>
<dbReference type="AlphaFoldDB" id="A0A2M7TA33"/>
<comment type="caution">
    <text evidence="3">The sequence shown here is derived from an EMBL/GenBank/DDBJ whole genome shotgun (WGS) entry which is preliminary data.</text>
</comment>